<dbReference type="CDD" id="cd06336">
    <property type="entry name" value="PBP1_ABC_ligand_binding-like"/>
    <property type="match status" value="1"/>
</dbReference>
<reference evidence="6 7" key="1">
    <citation type="submission" date="2020-08" db="EMBL/GenBank/DDBJ databases">
        <title>Genomic Encyclopedia of Type Strains, Phase IV (KMG-IV): sequencing the most valuable type-strain genomes for metagenomic binning, comparative biology and taxonomic classification.</title>
        <authorList>
            <person name="Goeker M."/>
        </authorList>
    </citation>
    <scope>NUCLEOTIDE SEQUENCE [LARGE SCALE GENOMIC DNA]</scope>
    <source>
        <strain evidence="6 7">DSM 19612</strain>
    </source>
</reference>
<dbReference type="Proteomes" id="UP000581688">
    <property type="component" value="Unassembled WGS sequence"/>
</dbReference>
<evidence type="ECO:0000313" key="7">
    <source>
        <dbReference type="Proteomes" id="UP000581688"/>
    </source>
</evidence>
<comment type="similarity">
    <text evidence="1">Belongs to the leucine-binding protein family.</text>
</comment>
<feature type="domain" description="Leucine-binding protein" evidence="5">
    <location>
        <begin position="64"/>
        <end position="410"/>
    </location>
</feature>
<dbReference type="RefSeq" id="WP_174494888.1">
    <property type="nucleotide sequence ID" value="NZ_CADDWK010000002.1"/>
</dbReference>
<dbReference type="InterPro" id="IPR028082">
    <property type="entry name" value="Peripla_BP_I"/>
</dbReference>
<dbReference type="PANTHER" id="PTHR30483">
    <property type="entry name" value="LEUCINE-SPECIFIC-BINDING PROTEIN"/>
    <property type="match status" value="1"/>
</dbReference>
<feature type="compositionally biased region" description="Polar residues" evidence="3">
    <location>
        <begin position="26"/>
        <end position="46"/>
    </location>
</feature>
<feature type="chain" id="PRO_5032859226" evidence="4">
    <location>
        <begin position="24"/>
        <end position="418"/>
    </location>
</feature>
<accession>A0A841PTZ6</accession>
<evidence type="ECO:0000256" key="1">
    <source>
        <dbReference type="ARBA" id="ARBA00010062"/>
    </source>
</evidence>
<dbReference type="InterPro" id="IPR028081">
    <property type="entry name" value="Leu-bd"/>
</dbReference>
<evidence type="ECO:0000256" key="4">
    <source>
        <dbReference type="SAM" id="SignalP"/>
    </source>
</evidence>
<evidence type="ECO:0000256" key="3">
    <source>
        <dbReference type="SAM" id="MobiDB-lite"/>
    </source>
</evidence>
<feature type="signal peptide" evidence="4">
    <location>
        <begin position="1"/>
        <end position="23"/>
    </location>
</feature>
<dbReference type="InterPro" id="IPR051010">
    <property type="entry name" value="BCAA_transport"/>
</dbReference>
<gene>
    <name evidence="6" type="ORF">HNQ94_000902</name>
</gene>
<dbReference type="AlphaFoldDB" id="A0A841PTZ6"/>
<dbReference type="SUPFAM" id="SSF53822">
    <property type="entry name" value="Periplasmic binding protein-like I"/>
    <property type="match status" value="1"/>
</dbReference>
<evidence type="ECO:0000259" key="5">
    <source>
        <dbReference type="Pfam" id="PF13458"/>
    </source>
</evidence>
<keyword evidence="7" id="KW-1185">Reference proteome</keyword>
<protein>
    <submittedName>
        <fullName evidence="6">Branched-chain amino acid transport system substrate-binding protein</fullName>
    </submittedName>
</protein>
<dbReference type="PROSITE" id="PS51257">
    <property type="entry name" value="PROKAR_LIPOPROTEIN"/>
    <property type="match status" value="1"/>
</dbReference>
<dbReference type="Pfam" id="PF13458">
    <property type="entry name" value="Peripla_BP_6"/>
    <property type="match status" value="1"/>
</dbReference>
<dbReference type="PANTHER" id="PTHR30483:SF6">
    <property type="entry name" value="PERIPLASMIC BINDING PROTEIN OF ABC TRANSPORTER FOR NATURAL AMINO ACIDS"/>
    <property type="match status" value="1"/>
</dbReference>
<comment type="caution">
    <text evidence="6">The sequence shown here is derived from an EMBL/GenBank/DDBJ whole genome shotgun (WGS) entry which is preliminary data.</text>
</comment>
<sequence length="418" mass="45003">MKKRMYLFLISLLVAVFTLAACAQTDDTGGETPSEQPDGDSSSEQPDSTDSGSGGDSSDKPAQTVNIGYSGPLSGPAAYYGENTLTGLELAVEEINEEGFEVDGQLYNINLVALDDKYLPNETAANAKRLVQEHKTPIIFTPHSGGIFALQVFNEQDNFIIGAYSSEPAITEAGNSLTVRIPPSYAGYIEPFTTYAMERFGNKIAALPTNSQYGKDWTEALLPYWEDQGGEVVYNSSIDFAKDTDFFTILTNALEDDPDVLFIGGPSQPTAMVAKQARELGFEGGFIVMDQAKLDEMTAVTGSYEALEGSIGVMPLIEADYPGTPAFVEKYKAAHDKNPGSEAGLHYISMYVFIEAMKAAGSVDDPAAIYAQMQTGLDNLPEDKRVYEIPMIDEKGGFVADLSVAAVEDGKVVPIPVE</sequence>
<dbReference type="EMBL" id="JACHGH010000002">
    <property type="protein sequence ID" value="MBB6452457.1"/>
    <property type="molecule type" value="Genomic_DNA"/>
</dbReference>
<evidence type="ECO:0000313" key="6">
    <source>
        <dbReference type="EMBL" id="MBB6452457.1"/>
    </source>
</evidence>
<proteinExistence type="inferred from homology"/>
<keyword evidence="2 4" id="KW-0732">Signal</keyword>
<feature type="region of interest" description="Disordered" evidence="3">
    <location>
        <begin position="26"/>
        <end position="67"/>
    </location>
</feature>
<name>A0A841PTZ6_9BACI</name>
<evidence type="ECO:0000256" key="2">
    <source>
        <dbReference type="ARBA" id="ARBA00022729"/>
    </source>
</evidence>
<organism evidence="6 7">
    <name type="scientific">Salirhabdus euzebyi</name>
    <dbReference type="NCBI Taxonomy" id="394506"/>
    <lineage>
        <taxon>Bacteria</taxon>
        <taxon>Bacillati</taxon>
        <taxon>Bacillota</taxon>
        <taxon>Bacilli</taxon>
        <taxon>Bacillales</taxon>
        <taxon>Bacillaceae</taxon>
        <taxon>Salirhabdus</taxon>
    </lineage>
</organism>
<dbReference type="Gene3D" id="3.40.50.2300">
    <property type="match status" value="2"/>
</dbReference>